<evidence type="ECO:0000256" key="4">
    <source>
        <dbReference type="ARBA" id="ARBA00022884"/>
    </source>
</evidence>
<dbReference type="PANTHER" id="PTHR16105">
    <property type="entry name" value="RNA-BINDING REGION-CONTAINING PROTEIN 3"/>
    <property type="match status" value="1"/>
</dbReference>
<dbReference type="InterPro" id="IPR045164">
    <property type="entry name" value="RBM41/RNPC3"/>
</dbReference>
<evidence type="ECO:0000313" key="8">
    <source>
        <dbReference type="EMBL" id="JAS28104.1"/>
    </source>
</evidence>
<dbReference type="SMART" id="SM00360">
    <property type="entry name" value="RRM"/>
    <property type="match status" value="2"/>
</dbReference>
<keyword evidence="3" id="KW-0677">Repeat</keyword>
<comment type="subcellular location">
    <subcellularLocation>
        <location evidence="1">Nucleus</location>
    </subcellularLocation>
</comment>
<evidence type="ECO:0000256" key="2">
    <source>
        <dbReference type="ARBA" id="ARBA00020364"/>
    </source>
</evidence>
<dbReference type="GO" id="GO:0005689">
    <property type="term" value="C:U12-type spliceosomal complex"/>
    <property type="evidence" value="ECO:0007669"/>
    <property type="project" value="TreeGrafter"/>
</dbReference>
<name>A0A1B6DQZ2_9HEMI</name>
<evidence type="ECO:0000256" key="3">
    <source>
        <dbReference type="ARBA" id="ARBA00022737"/>
    </source>
</evidence>
<dbReference type="Gene3D" id="3.30.70.330">
    <property type="match status" value="2"/>
</dbReference>
<keyword evidence="5" id="KW-0539">Nucleus</keyword>
<dbReference type="InterPro" id="IPR012677">
    <property type="entry name" value="Nucleotide-bd_a/b_plait_sf"/>
</dbReference>
<proteinExistence type="predicted"/>
<organism evidence="8">
    <name type="scientific">Clastoptera arizonana</name>
    <name type="common">Arizona spittle bug</name>
    <dbReference type="NCBI Taxonomy" id="38151"/>
    <lineage>
        <taxon>Eukaryota</taxon>
        <taxon>Metazoa</taxon>
        <taxon>Ecdysozoa</taxon>
        <taxon>Arthropoda</taxon>
        <taxon>Hexapoda</taxon>
        <taxon>Insecta</taxon>
        <taxon>Pterygota</taxon>
        <taxon>Neoptera</taxon>
        <taxon>Paraneoptera</taxon>
        <taxon>Hemiptera</taxon>
        <taxon>Auchenorrhyncha</taxon>
        <taxon>Cercopoidea</taxon>
        <taxon>Clastopteridae</taxon>
        <taxon>Clastoptera</taxon>
    </lineage>
</organism>
<dbReference type="GO" id="GO:0097157">
    <property type="term" value="F:pre-mRNA intronic binding"/>
    <property type="evidence" value="ECO:0007669"/>
    <property type="project" value="TreeGrafter"/>
</dbReference>
<protein>
    <recommendedName>
        <fullName evidence="2">RNA-binding region-containing protein 3</fullName>
    </recommendedName>
</protein>
<dbReference type="FunFam" id="3.30.70.330:FF:000207">
    <property type="entry name" value="RNA-binding region (RNP1, RRM)-containing 3"/>
    <property type="match status" value="1"/>
</dbReference>
<dbReference type="InterPro" id="IPR035979">
    <property type="entry name" value="RBD_domain_sf"/>
</dbReference>
<keyword evidence="4 6" id="KW-0694">RNA-binding</keyword>
<dbReference type="PANTHER" id="PTHR16105:SF0">
    <property type="entry name" value="RNA-BINDING REGION-CONTAINING PROTEIN 3"/>
    <property type="match status" value="1"/>
</dbReference>
<dbReference type="GO" id="GO:0030626">
    <property type="term" value="F:U12 snRNA binding"/>
    <property type="evidence" value="ECO:0007669"/>
    <property type="project" value="TreeGrafter"/>
</dbReference>
<dbReference type="AlphaFoldDB" id="A0A1B6DQZ2"/>
<evidence type="ECO:0000256" key="6">
    <source>
        <dbReference type="PROSITE-ProRule" id="PRU00176"/>
    </source>
</evidence>
<dbReference type="Pfam" id="PF00076">
    <property type="entry name" value="RRM_1"/>
    <property type="match status" value="1"/>
</dbReference>
<evidence type="ECO:0000259" key="7">
    <source>
        <dbReference type="PROSITE" id="PS50102"/>
    </source>
</evidence>
<evidence type="ECO:0000256" key="1">
    <source>
        <dbReference type="ARBA" id="ARBA00004123"/>
    </source>
</evidence>
<dbReference type="EMBL" id="GEDC01009194">
    <property type="protein sequence ID" value="JAS28104.1"/>
    <property type="molecule type" value="Transcribed_RNA"/>
</dbReference>
<sequence length="457" mass="52866">MLIKDTLLIRHFPSQLSHKEKEEFLTHFGAVDVQILGSENQKSNIIYAKYETETAAQIALKKLHQLEILDEILCVEIARGNKNCNNLHFPSQVQQLEKQSYLRKQQESFLQKINSWTKLVDLNYPPPAHLNYQYSPPTQQVLGNICKALSNVPKLYTQVLHLMNKMNLPCPFTDNYPLDTPFSLKKENMVYNQNNYHLIENFTDESCDEEESEIESDPENKNIFQNKVENFSLLKRKKLKYNSNKRLKFLKPTTPTIAQPKAILKTEDVFEKSDKDPAQRKIELKLTPGLISIKESTENQNIILHESFGIKHATIKTLDISNESEKNKMNEDNIEPCITEEALSINRISVKDQHILPIFKNYQAGVPSCRLYIKNLSKQVVEKDLNFIYKRYTVSQDPEQGNMFDIRLMQEGRMKGQAFVSLQTVELAQKALKETNGYILKEKPMVVQFARSAPTKL</sequence>
<accession>A0A1B6DQZ2</accession>
<gene>
    <name evidence="8" type="ORF">g.13389</name>
</gene>
<dbReference type="PROSITE" id="PS50102">
    <property type="entry name" value="RRM"/>
    <property type="match status" value="1"/>
</dbReference>
<reference evidence="8" key="1">
    <citation type="submission" date="2015-12" db="EMBL/GenBank/DDBJ databases">
        <title>De novo transcriptome assembly of four potential Pierce s Disease insect vectors from Arizona vineyards.</title>
        <authorList>
            <person name="Tassone E.E."/>
        </authorList>
    </citation>
    <scope>NUCLEOTIDE SEQUENCE</scope>
</reference>
<dbReference type="GO" id="GO:0000398">
    <property type="term" value="P:mRNA splicing, via spliceosome"/>
    <property type="evidence" value="ECO:0007669"/>
    <property type="project" value="TreeGrafter"/>
</dbReference>
<evidence type="ECO:0000256" key="5">
    <source>
        <dbReference type="ARBA" id="ARBA00023242"/>
    </source>
</evidence>
<dbReference type="CDD" id="cd12239">
    <property type="entry name" value="RRM2_RBM40_like"/>
    <property type="match status" value="1"/>
</dbReference>
<feature type="domain" description="RRM" evidence="7">
    <location>
        <begin position="369"/>
        <end position="452"/>
    </location>
</feature>
<dbReference type="SUPFAM" id="SSF54928">
    <property type="entry name" value="RNA-binding domain, RBD"/>
    <property type="match status" value="2"/>
</dbReference>
<dbReference type="InterPro" id="IPR000504">
    <property type="entry name" value="RRM_dom"/>
</dbReference>